<evidence type="ECO:0000313" key="1">
    <source>
        <dbReference type="EMBL" id="MBK0404920.1"/>
    </source>
</evidence>
<protein>
    <recommendedName>
        <fullName evidence="3">STAS/SEC14 domain-containing protein</fullName>
    </recommendedName>
</protein>
<reference evidence="1 2" key="1">
    <citation type="submission" date="2020-12" db="EMBL/GenBank/DDBJ databases">
        <title>Bacterial novel species Adhaeribacter sp. BT258 isolated from soil.</title>
        <authorList>
            <person name="Jung H.-Y."/>
        </authorList>
    </citation>
    <scope>NUCLEOTIDE SEQUENCE [LARGE SCALE GENOMIC DNA]</scope>
    <source>
        <strain evidence="1 2">BT258</strain>
    </source>
</reference>
<evidence type="ECO:0008006" key="3">
    <source>
        <dbReference type="Google" id="ProtNLM"/>
    </source>
</evidence>
<name>A0ABS1C6C5_9BACT</name>
<comment type="caution">
    <text evidence="1">The sequence shown here is derived from an EMBL/GenBank/DDBJ whole genome shotgun (WGS) entry which is preliminary data.</text>
</comment>
<proteinExistence type="predicted"/>
<evidence type="ECO:0000313" key="2">
    <source>
        <dbReference type="Proteomes" id="UP000644147"/>
    </source>
</evidence>
<accession>A0ABS1C6C5</accession>
<dbReference type="Proteomes" id="UP000644147">
    <property type="component" value="Unassembled WGS sequence"/>
</dbReference>
<dbReference type="RefSeq" id="WP_200507815.1">
    <property type="nucleotide sequence ID" value="NZ_JAEHFX010000013.1"/>
</dbReference>
<sequence length="137" mass="15862">MDFNFKHFENNLGQIYCSLRYHDQLKAITVTWKGTAQLGGLEKVKNEVVKMIKRKHALFLINDFQDLYYNASDALAKFLEESWDDEVHAAGLQYVIHVWKEGTEVPPVSAKAAKYIRFSPSKLDAVEWIQNQLKEIS</sequence>
<organism evidence="1 2">
    <name type="scientific">Adhaeribacter terrigena</name>
    <dbReference type="NCBI Taxonomy" id="2793070"/>
    <lineage>
        <taxon>Bacteria</taxon>
        <taxon>Pseudomonadati</taxon>
        <taxon>Bacteroidota</taxon>
        <taxon>Cytophagia</taxon>
        <taxon>Cytophagales</taxon>
        <taxon>Hymenobacteraceae</taxon>
        <taxon>Adhaeribacter</taxon>
    </lineage>
</organism>
<dbReference type="EMBL" id="JAEHFX010000013">
    <property type="protein sequence ID" value="MBK0404920.1"/>
    <property type="molecule type" value="Genomic_DNA"/>
</dbReference>
<keyword evidence="2" id="KW-1185">Reference proteome</keyword>
<gene>
    <name evidence="1" type="ORF">I5M27_18155</name>
</gene>